<dbReference type="PANTHER" id="PTHR15907">
    <property type="entry name" value="DUF614 FAMILY PROTEIN-RELATED"/>
    <property type="match status" value="1"/>
</dbReference>
<organism evidence="2 4">
    <name type="scientific">Cannabis sativa</name>
    <name type="common">Hemp</name>
    <name type="synonym">Marijuana</name>
    <dbReference type="NCBI Taxonomy" id="3483"/>
    <lineage>
        <taxon>Eukaryota</taxon>
        <taxon>Viridiplantae</taxon>
        <taxon>Streptophyta</taxon>
        <taxon>Embryophyta</taxon>
        <taxon>Tracheophyta</taxon>
        <taxon>Spermatophyta</taxon>
        <taxon>Magnoliopsida</taxon>
        <taxon>eudicotyledons</taxon>
        <taxon>Gunneridae</taxon>
        <taxon>Pentapetalae</taxon>
        <taxon>rosids</taxon>
        <taxon>fabids</taxon>
        <taxon>Rosales</taxon>
        <taxon>Cannabaceae</taxon>
        <taxon>Cannabis</taxon>
    </lineage>
</organism>
<evidence type="ECO:0000313" key="4">
    <source>
        <dbReference type="Proteomes" id="UP000525078"/>
    </source>
</evidence>
<evidence type="ECO:0000313" key="5">
    <source>
        <dbReference type="Proteomes" id="UP000583929"/>
    </source>
</evidence>
<dbReference type="EMBL" id="JAATIQ010000101">
    <property type="protein sequence ID" value="KAF4382482.1"/>
    <property type="molecule type" value="Genomic_DNA"/>
</dbReference>
<accession>A0A7J6FTI9</accession>
<evidence type="ECO:0000313" key="2">
    <source>
        <dbReference type="EMBL" id="KAF4374023.1"/>
    </source>
</evidence>
<feature type="region of interest" description="Disordered" evidence="1">
    <location>
        <begin position="96"/>
        <end position="131"/>
    </location>
</feature>
<dbReference type="NCBIfam" id="TIGR01571">
    <property type="entry name" value="A_thal_Cys_rich"/>
    <property type="match status" value="1"/>
</dbReference>
<dbReference type="AlphaFoldDB" id="A0A7J6FTI9"/>
<protein>
    <submittedName>
        <fullName evidence="2">Uncharacterized protein</fullName>
    </submittedName>
</protein>
<feature type="compositionally biased region" description="Polar residues" evidence="1">
    <location>
        <begin position="109"/>
        <end position="124"/>
    </location>
</feature>
<keyword evidence="5" id="KW-1185">Reference proteome</keyword>
<evidence type="ECO:0000313" key="3">
    <source>
        <dbReference type="EMBL" id="KAF4382482.1"/>
    </source>
</evidence>
<dbReference type="Pfam" id="PF04749">
    <property type="entry name" value="PLAC8"/>
    <property type="match status" value="2"/>
</dbReference>
<gene>
    <name evidence="2" type="ORF">F8388_007929</name>
    <name evidence="3" type="ORF">G4B88_011434</name>
</gene>
<dbReference type="InterPro" id="IPR006461">
    <property type="entry name" value="PLAC_motif_containing"/>
</dbReference>
<sequence>MYSAPQVLAVDSKIYGGDDHQGCGNPTATSIAASGFPSPCLPAMQFPITPATADDRTGWTTRLSYCFDDPANCVITCFCPCITFGQIAEIVNRGSTTPAEDDEYDNKKYSSPTVNNNQNQNPSLAQPAYPHHHHHHHVPYITRMPVPGMVTCFCPCITFGQIAEIVDKGSSTCGCRGAIYGLVNMTGLACLYSCIYRSRLRGQYGLEEAPCVDCLVHFCCETCALCQEYRELKYHGFDLGIGWEANLERQQRGVTAAPMMVPPMTR</sequence>
<comment type="caution">
    <text evidence="2">The sequence shown here is derived from an EMBL/GenBank/DDBJ whole genome shotgun (WGS) entry which is preliminary data.</text>
</comment>
<dbReference type="EMBL" id="JAATIP010000098">
    <property type="protein sequence ID" value="KAF4374023.1"/>
    <property type="molecule type" value="Genomic_DNA"/>
</dbReference>
<dbReference type="Proteomes" id="UP000525078">
    <property type="component" value="Unassembled WGS sequence"/>
</dbReference>
<dbReference type="Proteomes" id="UP000583929">
    <property type="component" value="Unassembled WGS sequence"/>
</dbReference>
<name>A0A7J6FTI9_CANSA</name>
<evidence type="ECO:0000256" key="1">
    <source>
        <dbReference type="SAM" id="MobiDB-lite"/>
    </source>
</evidence>
<reference evidence="4 5" key="1">
    <citation type="journal article" date="2020" name="bioRxiv">
        <title>Sequence and annotation of 42 cannabis genomes reveals extensive copy number variation in cannabinoid synthesis and pathogen resistance genes.</title>
        <authorList>
            <person name="Mckernan K.J."/>
            <person name="Helbert Y."/>
            <person name="Kane L.T."/>
            <person name="Ebling H."/>
            <person name="Zhang L."/>
            <person name="Liu B."/>
            <person name="Eaton Z."/>
            <person name="Mclaughlin S."/>
            <person name="Kingan S."/>
            <person name="Baybayan P."/>
            <person name="Concepcion G."/>
            <person name="Jordan M."/>
            <person name="Riva A."/>
            <person name="Barbazuk W."/>
            <person name="Harkins T."/>
        </authorList>
    </citation>
    <scope>NUCLEOTIDE SEQUENCE [LARGE SCALE GENOMIC DNA]</scope>
    <source>
        <strain evidence="4 5">cv. Jamaican Lion 4</strain>
        <strain evidence="3">Father</strain>
        <strain evidence="2">Mother</strain>
        <tissue evidence="2">Leaf</tissue>
    </source>
</reference>
<proteinExistence type="predicted"/>